<keyword evidence="9 10" id="KW-0739">Sodium transport</keyword>
<sequence length="559" mass="59522">MGAVSVESVLLFVLAAVAVIVVVRWVADRVSLPAAAILPLVGIGYALLPGPNVTLDPEIILTFVLPPLLYSAALDSSLLAIRRNLRTVVSLSVVLVLLTALVIGFGFAWFVAGATLAAGIAVGAAVAPPDPVAALAVGRRVGLPPKLLTLVQGEGLLNDATALTILSVAVAAATGDGFSVPSALGQFVLAAAGGVAVGMLVAFVVRLLSRPLSGDPLMANAVSLATPFAAYLLAERIHVSGVLAVVVAGLIVGHQRPRSASGASRLQTSAVWRLVDFLLEGFVFLLIGQQLPAVVRGLAKYETSTIVVAVAISVGVVLLLRPLWLMLTQSLPRSLHTRLGSEVVDKDGNDQPESRRNQRLNGREVVALSWSGTRGVISLAAIFTLPLTTDSGAPFPDRDLLLFCTFVVVLVTLVGQGLTFAPIVRALGLRADETDQARQRNEARAASVETALAALDDLEAQEHDDIHADLIETMRGQLHARLARYRGRLDLLREAESTDLPVSPRYEAALHVRRVAIDSQREELLRWRDAGRLPDDGLRILERELDHEERLLPDRPARR</sequence>
<dbReference type="GO" id="GO:0051453">
    <property type="term" value="P:regulation of intracellular pH"/>
    <property type="evidence" value="ECO:0007669"/>
    <property type="project" value="TreeGrafter"/>
</dbReference>
<evidence type="ECO:0000313" key="12">
    <source>
        <dbReference type="EMBL" id="GFJ85088.1"/>
    </source>
</evidence>
<gene>
    <name evidence="12" type="ORF">Phou_092680</name>
</gene>
<feature type="transmembrane region" description="Helical" evidence="10">
    <location>
        <begin position="306"/>
        <end position="327"/>
    </location>
</feature>
<keyword evidence="5 10" id="KW-1133">Transmembrane helix</keyword>
<comment type="function">
    <text evidence="10">Na(+)/H(+) antiporter that extrudes sodium in exchange for external protons.</text>
</comment>
<dbReference type="GO" id="GO:0005886">
    <property type="term" value="C:plasma membrane"/>
    <property type="evidence" value="ECO:0007669"/>
    <property type="project" value="UniProtKB-SubCell"/>
</dbReference>
<evidence type="ECO:0000256" key="8">
    <source>
        <dbReference type="ARBA" id="ARBA00023136"/>
    </source>
</evidence>
<feature type="transmembrane region" description="Helical" evidence="10">
    <location>
        <begin position="400"/>
        <end position="421"/>
    </location>
</feature>
<feature type="transmembrane region" description="Helical" evidence="10">
    <location>
        <begin position="156"/>
        <end position="175"/>
    </location>
</feature>
<feature type="transmembrane region" description="Helical" evidence="10">
    <location>
        <begin position="88"/>
        <end position="112"/>
    </location>
</feature>
<feature type="transmembrane region" description="Helical" evidence="10">
    <location>
        <begin position="187"/>
        <end position="208"/>
    </location>
</feature>
<evidence type="ECO:0000313" key="13">
    <source>
        <dbReference type="Proteomes" id="UP000482800"/>
    </source>
</evidence>
<keyword evidence="3 10" id="KW-1003">Cell membrane</keyword>
<keyword evidence="6 10" id="KW-0915">Sodium</keyword>
<dbReference type="InterPro" id="IPR018422">
    <property type="entry name" value="Cation/H_exchanger_CPA1"/>
</dbReference>
<accession>A0A6V8KR43</accession>
<name>A0A6V8KR43_9ACTN</name>
<dbReference type="EMBL" id="BLPF01000004">
    <property type="protein sequence ID" value="GFJ85088.1"/>
    <property type="molecule type" value="Genomic_DNA"/>
</dbReference>
<dbReference type="Proteomes" id="UP000482800">
    <property type="component" value="Unassembled WGS sequence"/>
</dbReference>
<dbReference type="InterPro" id="IPR004705">
    <property type="entry name" value="Cation/H_exchanger_CPA1_bac"/>
</dbReference>
<reference evidence="12 13" key="2">
    <citation type="submission" date="2020-03" db="EMBL/GenBank/DDBJ databases">
        <authorList>
            <person name="Ichikawa N."/>
            <person name="Kimura A."/>
            <person name="Kitahashi Y."/>
            <person name="Uohara A."/>
        </authorList>
    </citation>
    <scope>NUCLEOTIDE SEQUENCE [LARGE SCALE GENOMIC DNA]</scope>
    <source>
        <strain evidence="12 13">NBRC 108639</strain>
    </source>
</reference>
<feature type="transmembrane region" description="Helical" evidence="10">
    <location>
        <begin position="30"/>
        <end position="48"/>
    </location>
</feature>
<evidence type="ECO:0000256" key="4">
    <source>
        <dbReference type="ARBA" id="ARBA00022692"/>
    </source>
</evidence>
<comment type="similarity">
    <text evidence="10">Belongs to the monovalent cation:proton antiporter 1 (CPA1) transporter (TC 2.A.36) family.</text>
</comment>
<organism evidence="12 13">
    <name type="scientific">Phytohabitans houttuyneae</name>
    <dbReference type="NCBI Taxonomy" id="1076126"/>
    <lineage>
        <taxon>Bacteria</taxon>
        <taxon>Bacillati</taxon>
        <taxon>Actinomycetota</taxon>
        <taxon>Actinomycetes</taxon>
        <taxon>Micromonosporales</taxon>
        <taxon>Micromonosporaceae</taxon>
    </lineage>
</organism>
<evidence type="ECO:0000256" key="1">
    <source>
        <dbReference type="ARBA" id="ARBA00004651"/>
    </source>
</evidence>
<dbReference type="PANTHER" id="PTHR10110">
    <property type="entry name" value="SODIUM/HYDROGEN EXCHANGER"/>
    <property type="match status" value="1"/>
</dbReference>
<feature type="transmembrane region" description="Helical" evidence="10">
    <location>
        <begin position="365"/>
        <end position="388"/>
    </location>
</feature>
<dbReference type="AlphaFoldDB" id="A0A6V8KR43"/>
<dbReference type="Gene3D" id="6.10.140.1330">
    <property type="match status" value="1"/>
</dbReference>
<keyword evidence="8 10" id="KW-0472">Membrane</keyword>
<dbReference type="NCBIfam" id="TIGR00831">
    <property type="entry name" value="a_cpa1"/>
    <property type="match status" value="1"/>
</dbReference>
<evidence type="ECO:0000259" key="11">
    <source>
        <dbReference type="Pfam" id="PF00999"/>
    </source>
</evidence>
<evidence type="ECO:0000256" key="7">
    <source>
        <dbReference type="ARBA" id="ARBA00023065"/>
    </source>
</evidence>
<comment type="subcellular location">
    <subcellularLocation>
        <location evidence="1 10">Cell membrane</location>
        <topology evidence="1 10">Multi-pass membrane protein</topology>
    </subcellularLocation>
</comment>
<dbReference type="PANTHER" id="PTHR10110:SF86">
    <property type="entry name" value="SODIUM_HYDROGEN EXCHANGER 7"/>
    <property type="match status" value="1"/>
</dbReference>
<evidence type="ECO:0000256" key="6">
    <source>
        <dbReference type="ARBA" id="ARBA00023053"/>
    </source>
</evidence>
<dbReference type="InterPro" id="IPR006153">
    <property type="entry name" value="Cation/H_exchanger_TM"/>
</dbReference>
<keyword evidence="10" id="KW-0050">Antiport</keyword>
<feature type="domain" description="Cation/H+ exchanger transmembrane" evidence="11">
    <location>
        <begin position="18"/>
        <end position="425"/>
    </location>
</feature>
<keyword evidence="13" id="KW-1185">Reference proteome</keyword>
<protein>
    <submittedName>
        <fullName evidence="12">Na+/H+ antiporter</fullName>
    </submittedName>
</protein>
<proteinExistence type="inferred from homology"/>
<feature type="transmembrane region" description="Helical" evidence="10">
    <location>
        <begin position="6"/>
        <end position="23"/>
    </location>
</feature>
<reference evidence="12 13" key="1">
    <citation type="submission" date="2020-03" db="EMBL/GenBank/DDBJ databases">
        <title>Whole genome shotgun sequence of Phytohabitans houttuyneae NBRC 108639.</title>
        <authorList>
            <person name="Komaki H."/>
            <person name="Tamura T."/>
        </authorList>
    </citation>
    <scope>NUCLEOTIDE SEQUENCE [LARGE SCALE GENOMIC DNA]</scope>
    <source>
        <strain evidence="12 13">NBRC 108639</strain>
    </source>
</reference>
<evidence type="ECO:0000256" key="10">
    <source>
        <dbReference type="RuleBase" id="RU366002"/>
    </source>
</evidence>
<keyword evidence="4 10" id="KW-0812">Transmembrane</keyword>
<feature type="transmembrane region" description="Helical" evidence="10">
    <location>
        <begin position="60"/>
        <end position="81"/>
    </location>
</feature>
<evidence type="ECO:0000256" key="5">
    <source>
        <dbReference type="ARBA" id="ARBA00022989"/>
    </source>
</evidence>
<dbReference type="GO" id="GO:0015386">
    <property type="term" value="F:potassium:proton antiporter activity"/>
    <property type="evidence" value="ECO:0007669"/>
    <property type="project" value="TreeGrafter"/>
</dbReference>
<comment type="caution">
    <text evidence="12">The sequence shown here is derived from an EMBL/GenBank/DDBJ whole genome shotgun (WGS) entry which is preliminary data.</text>
</comment>
<evidence type="ECO:0000256" key="9">
    <source>
        <dbReference type="ARBA" id="ARBA00023201"/>
    </source>
</evidence>
<dbReference type="GO" id="GO:0015385">
    <property type="term" value="F:sodium:proton antiporter activity"/>
    <property type="evidence" value="ECO:0007669"/>
    <property type="project" value="InterPro"/>
</dbReference>
<dbReference type="GO" id="GO:0098719">
    <property type="term" value="P:sodium ion import across plasma membrane"/>
    <property type="evidence" value="ECO:0007669"/>
    <property type="project" value="TreeGrafter"/>
</dbReference>
<evidence type="ECO:0000256" key="2">
    <source>
        <dbReference type="ARBA" id="ARBA00022448"/>
    </source>
</evidence>
<evidence type="ECO:0000256" key="3">
    <source>
        <dbReference type="ARBA" id="ARBA00022475"/>
    </source>
</evidence>
<dbReference type="RefSeq" id="WP_173069957.1">
    <property type="nucleotide sequence ID" value="NZ_BAABGO010000014.1"/>
</dbReference>
<feature type="transmembrane region" description="Helical" evidence="10">
    <location>
        <begin position="228"/>
        <end position="253"/>
    </location>
</feature>
<feature type="transmembrane region" description="Helical" evidence="10">
    <location>
        <begin position="274"/>
        <end position="294"/>
    </location>
</feature>
<keyword evidence="2 10" id="KW-0813">Transport</keyword>
<dbReference type="Pfam" id="PF00999">
    <property type="entry name" value="Na_H_Exchanger"/>
    <property type="match status" value="1"/>
</dbReference>
<keyword evidence="7 10" id="KW-0406">Ion transport</keyword>